<feature type="domain" description="DUF7088" evidence="4">
    <location>
        <begin position="43"/>
        <end position="143"/>
    </location>
</feature>
<evidence type="ECO:0000259" key="3">
    <source>
        <dbReference type="Pfam" id="PF09822"/>
    </source>
</evidence>
<dbReference type="InterPro" id="IPR019196">
    <property type="entry name" value="ABC_transp_unknown"/>
</dbReference>
<feature type="domain" description="ABC-type uncharacterised transport system" evidence="3">
    <location>
        <begin position="184"/>
        <end position="458"/>
    </location>
</feature>
<dbReference type="AlphaFoldDB" id="A0A1E2VES9"/>
<protein>
    <submittedName>
        <fullName evidence="5">Uncharacterized protein</fullName>
    </submittedName>
</protein>
<accession>A0A1E2VES9</accession>
<evidence type="ECO:0000313" key="5">
    <source>
        <dbReference type="EMBL" id="ODC05175.1"/>
    </source>
</evidence>
<dbReference type="Pfam" id="PF23357">
    <property type="entry name" value="DUF7088"/>
    <property type="match status" value="1"/>
</dbReference>
<keyword evidence="2" id="KW-0812">Transmembrane</keyword>
<dbReference type="InterPro" id="IPR055396">
    <property type="entry name" value="DUF7088"/>
</dbReference>
<reference evidence="5 6" key="1">
    <citation type="submission" date="2016-08" db="EMBL/GenBank/DDBJ databases">
        <authorList>
            <person name="Seilhamer J.J."/>
        </authorList>
    </citation>
    <scope>NUCLEOTIDE SEQUENCE [LARGE SCALE GENOMIC DNA]</scope>
    <source>
        <strain evidence="5 6">PH27A</strain>
    </source>
</reference>
<evidence type="ECO:0000259" key="4">
    <source>
        <dbReference type="Pfam" id="PF23357"/>
    </source>
</evidence>
<keyword evidence="2" id="KW-1133">Transmembrane helix</keyword>
<keyword evidence="2" id="KW-0472">Membrane</keyword>
<dbReference type="Pfam" id="PF09822">
    <property type="entry name" value="ABC_transp_aux"/>
    <property type="match status" value="1"/>
</dbReference>
<dbReference type="EMBL" id="MDTQ01000001">
    <property type="protein sequence ID" value="ODC05175.1"/>
    <property type="molecule type" value="Genomic_DNA"/>
</dbReference>
<gene>
    <name evidence="5" type="ORF">BFW38_04355</name>
</gene>
<dbReference type="Proteomes" id="UP000094291">
    <property type="component" value="Unassembled WGS sequence"/>
</dbReference>
<name>A0A1E2VES9_9GAMM</name>
<evidence type="ECO:0000313" key="6">
    <source>
        <dbReference type="Proteomes" id="UP000094291"/>
    </source>
</evidence>
<feature type="coiled-coil region" evidence="1">
    <location>
        <begin position="492"/>
        <end position="526"/>
    </location>
</feature>
<keyword evidence="1" id="KW-0175">Coiled coil</keyword>
<comment type="caution">
    <text evidence="5">The sequence shown here is derived from an EMBL/GenBank/DDBJ whole genome shotgun (WGS) entry which is preliminary data.</text>
</comment>
<feature type="transmembrane region" description="Helical" evidence="2">
    <location>
        <begin position="566"/>
        <end position="587"/>
    </location>
</feature>
<organism evidence="5 6">
    <name type="scientific">Terasakiispira papahanaumokuakeensis</name>
    <dbReference type="NCBI Taxonomy" id="197479"/>
    <lineage>
        <taxon>Bacteria</taxon>
        <taxon>Pseudomonadati</taxon>
        <taxon>Pseudomonadota</taxon>
        <taxon>Gammaproteobacteria</taxon>
        <taxon>Oceanospirillales</taxon>
        <taxon>Terasakiispira</taxon>
    </lineage>
</organism>
<evidence type="ECO:0000256" key="1">
    <source>
        <dbReference type="SAM" id="Coils"/>
    </source>
</evidence>
<dbReference type="STRING" id="197479.BFW38_04355"/>
<sequence>MRTIQHYFKQAPGRILLGLAMIFVLAVAFGDHAFRSWRWDMTEDQLYSLSPATETLVSQIQEPMILHFYYSRDLARDLPQIRSYAERVQTLLQRYAAISKGKLKLEVVNPEPFSKAEDEAVQFGLQGVEVDNSGRKLYLGLAVTNSVDKTQTIPFLRASQEPFLEYDIGRIIDELSNRQAPVMGLMSGLPMEGQFNFQTRQPPQPWAILSQWRDRYRVKDLTAAANADVKPDVLVLVAPQYLDQATLDKADQWVKAGTPTLVVVDPKAEMAGPQPPKAGADAVHQLLAGWGVQYDPGQVVGDLNLAMKIGLRDGSTQRHPALLRLETPEMASQAPVNRDLEQLVLSTAGAFSVNDQGQPNAFEPLLSTTPEAALQPISIYADEDPTQALDQFQAGGQTQVLAAQYHGHVPGHEDQGLNLILVGDSDFLSDRLWARYQQFYGQTVLTPWSDNGSWLSNAVDQLAGGSALMDLRGQGRHQRPFVVVDQLQRQAEQQFSQKAEELKAQLADTEQRLQALQQERQQTQQMTLSPQQEKEVQRFIERRSDIRQALRQVQHQLDRQIDTLGAWLKFINIGLVPLLLILAYLFWAWRRRHSVRHQLAGHRSTGQRQAGGQS</sequence>
<evidence type="ECO:0000256" key="2">
    <source>
        <dbReference type="SAM" id="Phobius"/>
    </source>
</evidence>
<proteinExistence type="predicted"/>
<keyword evidence="6" id="KW-1185">Reference proteome</keyword>